<sequence length="193" mass="21735">MPAVCWSALRPHGARKKTTTTTTGGLEKEEFPRHPSRSNESPAPVQNPWLPEPEPHLSSTSHVRRTFQCWGWEEADEGGGGREGRGDAEGGERAFGDGGEFGREYGGGSGRSVWRLLMGFFSLKVFCGRECIGPKLRRGSIKHQRKTGLNQMKKKKAIYSICQTDRNHRKKPYEHLLLEDEEFRESNNGLHTD</sequence>
<accession>A0ACC2M0Y1</accession>
<organism evidence="1 2">
    <name type="scientific">Persea americana</name>
    <name type="common">Avocado</name>
    <dbReference type="NCBI Taxonomy" id="3435"/>
    <lineage>
        <taxon>Eukaryota</taxon>
        <taxon>Viridiplantae</taxon>
        <taxon>Streptophyta</taxon>
        <taxon>Embryophyta</taxon>
        <taxon>Tracheophyta</taxon>
        <taxon>Spermatophyta</taxon>
        <taxon>Magnoliopsida</taxon>
        <taxon>Magnoliidae</taxon>
        <taxon>Laurales</taxon>
        <taxon>Lauraceae</taxon>
        <taxon>Persea</taxon>
    </lineage>
</organism>
<name>A0ACC2M0Y1_PERAE</name>
<dbReference type="EMBL" id="CM056813">
    <property type="protein sequence ID" value="KAJ8639118.1"/>
    <property type="molecule type" value="Genomic_DNA"/>
</dbReference>
<comment type="caution">
    <text evidence="1">The sequence shown here is derived from an EMBL/GenBank/DDBJ whole genome shotgun (WGS) entry which is preliminary data.</text>
</comment>
<evidence type="ECO:0000313" key="1">
    <source>
        <dbReference type="EMBL" id="KAJ8639118.1"/>
    </source>
</evidence>
<evidence type="ECO:0000313" key="2">
    <source>
        <dbReference type="Proteomes" id="UP001234297"/>
    </source>
</evidence>
<protein>
    <submittedName>
        <fullName evidence="1">Uncharacterized protein</fullName>
    </submittedName>
</protein>
<proteinExistence type="predicted"/>
<reference evidence="1 2" key="1">
    <citation type="journal article" date="2022" name="Hortic Res">
        <title>A haplotype resolved chromosomal level avocado genome allows analysis of novel avocado genes.</title>
        <authorList>
            <person name="Nath O."/>
            <person name="Fletcher S.J."/>
            <person name="Hayward A."/>
            <person name="Shaw L.M."/>
            <person name="Masouleh A.K."/>
            <person name="Furtado A."/>
            <person name="Henry R.J."/>
            <person name="Mitter N."/>
        </authorList>
    </citation>
    <scope>NUCLEOTIDE SEQUENCE [LARGE SCALE GENOMIC DNA]</scope>
    <source>
        <strain evidence="2">cv. Hass</strain>
    </source>
</reference>
<keyword evidence="2" id="KW-1185">Reference proteome</keyword>
<dbReference type="Proteomes" id="UP001234297">
    <property type="component" value="Chromosome 5"/>
</dbReference>
<gene>
    <name evidence="1" type="ORF">MRB53_015812</name>
</gene>